<accession>A0A3B1B6S2</accession>
<sequence length="73" mass="8472">MNMVQVYISETLNPNRLRDVKDMMLTIPHVHNVEFNDKLPHDMLVEFDANHNVPISIVEKLEHEGLHLDIISA</sequence>
<reference evidence="1" key="1">
    <citation type="submission" date="2018-06" db="EMBL/GenBank/DDBJ databases">
        <authorList>
            <person name="Zhirakovskaya E."/>
        </authorList>
    </citation>
    <scope>NUCLEOTIDE SEQUENCE</scope>
</reference>
<gene>
    <name evidence="1" type="ORF">MNBD_GAMMA24-1469</name>
</gene>
<protein>
    <recommendedName>
        <fullName evidence="2">HMA domain-containing protein</fullName>
    </recommendedName>
</protein>
<dbReference type="AlphaFoldDB" id="A0A3B1B6S2"/>
<proteinExistence type="predicted"/>
<evidence type="ECO:0008006" key="2">
    <source>
        <dbReference type="Google" id="ProtNLM"/>
    </source>
</evidence>
<evidence type="ECO:0000313" key="1">
    <source>
        <dbReference type="EMBL" id="VAX14006.1"/>
    </source>
</evidence>
<dbReference type="EMBL" id="UOFZ01000150">
    <property type="protein sequence ID" value="VAX14006.1"/>
    <property type="molecule type" value="Genomic_DNA"/>
</dbReference>
<organism evidence="1">
    <name type="scientific">hydrothermal vent metagenome</name>
    <dbReference type="NCBI Taxonomy" id="652676"/>
    <lineage>
        <taxon>unclassified sequences</taxon>
        <taxon>metagenomes</taxon>
        <taxon>ecological metagenomes</taxon>
    </lineage>
</organism>
<name>A0A3B1B6S2_9ZZZZ</name>